<dbReference type="CDD" id="cd01902">
    <property type="entry name" value="Ntn_CGH"/>
    <property type="match status" value="1"/>
</dbReference>
<evidence type="ECO:0000256" key="2">
    <source>
        <dbReference type="ARBA" id="ARBA00022801"/>
    </source>
</evidence>
<dbReference type="Gene3D" id="3.60.60.10">
    <property type="entry name" value="Penicillin V Acylase, Chain A"/>
    <property type="match status" value="1"/>
</dbReference>
<feature type="signal peptide" evidence="3">
    <location>
        <begin position="1"/>
        <end position="30"/>
    </location>
</feature>
<evidence type="ECO:0000256" key="1">
    <source>
        <dbReference type="ARBA" id="ARBA00006625"/>
    </source>
</evidence>
<evidence type="ECO:0000259" key="4">
    <source>
        <dbReference type="Pfam" id="PF02275"/>
    </source>
</evidence>
<keyword evidence="6" id="KW-1185">Reference proteome</keyword>
<evidence type="ECO:0000313" key="5">
    <source>
        <dbReference type="EMBL" id="KAA5545889.1"/>
    </source>
</evidence>
<organism evidence="5 6">
    <name type="scientific">Roseiconus nitratireducens</name>
    <dbReference type="NCBI Taxonomy" id="2605748"/>
    <lineage>
        <taxon>Bacteria</taxon>
        <taxon>Pseudomonadati</taxon>
        <taxon>Planctomycetota</taxon>
        <taxon>Planctomycetia</taxon>
        <taxon>Pirellulales</taxon>
        <taxon>Pirellulaceae</taxon>
        <taxon>Roseiconus</taxon>
    </lineage>
</organism>
<feature type="domain" description="Choloylglycine hydrolase/NAAA C-terminal" evidence="4">
    <location>
        <begin position="31"/>
        <end position="318"/>
    </location>
</feature>
<reference evidence="5 6" key="1">
    <citation type="submission" date="2019-08" db="EMBL/GenBank/DDBJ databases">
        <authorList>
            <person name="Dhanesh K."/>
            <person name="Kumar G."/>
            <person name="Sasikala C."/>
            <person name="Venkata Ramana C."/>
        </authorList>
    </citation>
    <scope>NUCLEOTIDE SEQUENCE [LARGE SCALE GENOMIC DNA]</scope>
    <source>
        <strain evidence="5 6">JC645</strain>
    </source>
</reference>
<feature type="chain" id="PRO_5024349006" evidence="3">
    <location>
        <begin position="31"/>
        <end position="363"/>
    </location>
</feature>
<dbReference type="SUPFAM" id="SSF56235">
    <property type="entry name" value="N-terminal nucleophile aminohydrolases (Ntn hydrolases)"/>
    <property type="match status" value="1"/>
</dbReference>
<dbReference type="PROSITE" id="PS51257">
    <property type="entry name" value="PROKAR_LIPOPROTEIN"/>
    <property type="match status" value="1"/>
</dbReference>
<dbReference type="InterPro" id="IPR029132">
    <property type="entry name" value="CBAH/NAAA_C"/>
</dbReference>
<dbReference type="PANTHER" id="PTHR35527">
    <property type="entry name" value="CHOLOYLGLYCINE HYDROLASE"/>
    <property type="match status" value="1"/>
</dbReference>
<dbReference type="AlphaFoldDB" id="A0A5M6DI72"/>
<accession>A0A5M6DI72</accession>
<gene>
    <name evidence="5" type="ORF">FYK55_02950</name>
</gene>
<evidence type="ECO:0000313" key="6">
    <source>
        <dbReference type="Proteomes" id="UP000324479"/>
    </source>
</evidence>
<comment type="similarity">
    <text evidence="1">Belongs to the peptidase C59 family.</text>
</comment>
<dbReference type="GO" id="GO:0016787">
    <property type="term" value="F:hydrolase activity"/>
    <property type="evidence" value="ECO:0007669"/>
    <property type="project" value="UniProtKB-KW"/>
</dbReference>
<keyword evidence="2 5" id="KW-0378">Hydrolase</keyword>
<name>A0A5M6DI72_9BACT</name>
<dbReference type="Proteomes" id="UP000324479">
    <property type="component" value="Unassembled WGS sequence"/>
</dbReference>
<dbReference type="Pfam" id="PF02275">
    <property type="entry name" value="CBAH"/>
    <property type="match status" value="1"/>
</dbReference>
<dbReference type="EMBL" id="VWOX01000002">
    <property type="protein sequence ID" value="KAA5545889.1"/>
    <property type="molecule type" value="Genomic_DNA"/>
</dbReference>
<evidence type="ECO:0000256" key="3">
    <source>
        <dbReference type="SAM" id="SignalP"/>
    </source>
</evidence>
<protein>
    <submittedName>
        <fullName evidence="5">Linear amide C-N hydrolase</fullName>
    </submittedName>
</protein>
<dbReference type="RefSeq" id="WP_150074735.1">
    <property type="nucleotide sequence ID" value="NZ_VWOX01000002.1"/>
</dbReference>
<dbReference type="InterPro" id="IPR029055">
    <property type="entry name" value="Ntn_hydrolases_N"/>
</dbReference>
<dbReference type="InterPro" id="IPR052193">
    <property type="entry name" value="Peptidase_C59"/>
</dbReference>
<dbReference type="PANTHER" id="PTHR35527:SF2">
    <property type="entry name" value="HYDROLASE"/>
    <property type="match status" value="1"/>
</dbReference>
<keyword evidence="3" id="KW-0732">Signal</keyword>
<sequence length="363" mass="39863">MRNLRLPNRLLTTAAVAVSCLAAAGSFSHACSRTLWKSEGQPVLVGRTMDWTGKMGTKLQVMPRGIAREGMTDQNPLKWTSKYGSVVATIWDGATSDGINEAGLNANLLYLAETKYGDRDPTRPGLAVSLWAQYFLDNFATVAEAVKAADSFQVKPFELIHQGEPADAPVHLSLADASGDSAIIEIIDGKTRIHHGPQYNVMTNSPVYDQQLVLLKQYQGLGGKKPIPGTMDAEDRFARGAFYLTKLPKKPESYQEAVAGVLTVMRNMATPLGAVDPVKPNVSPTQWTTICDLKNKRYYFEFSRMPNVVWVDLDKLDLSEGASEQRFDLANDIEAAGEVSGKFRKCDPFIFQKAGTAVTWKPE</sequence>
<proteinExistence type="inferred from homology"/>
<comment type="caution">
    <text evidence="5">The sequence shown here is derived from an EMBL/GenBank/DDBJ whole genome shotgun (WGS) entry which is preliminary data.</text>
</comment>